<evidence type="ECO:0000313" key="2">
    <source>
        <dbReference type="EMBL" id="KAH3686634.1"/>
    </source>
</evidence>
<accession>A0A9P8QBZ0</accession>
<comment type="caution">
    <text evidence="2">The sequence shown here is derived from an EMBL/GenBank/DDBJ whole genome shotgun (WGS) entry which is preliminary data.</text>
</comment>
<proteinExistence type="predicted"/>
<organism evidence="2 3">
    <name type="scientific">Wickerhamomyces pijperi</name>
    <name type="common">Yeast</name>
    <name type="synonym">Pichia pijperi</name>
    <dbReference type="NCBI Taxonomy" id="599730"/>
    <lineage>
        <taxon>Eukaryota</taxon>
        <taxon>Fungi</taxon>
        <taxon>Dikarya</taxon>
        <taxon>Ascomycota</taxon>
        <taxon>Saccharomycotina</taxon>
        <taxon>Saccharomycetes</taxon>
        <taxon>Phaffomycetales</taxon>
        <taxon>Wickerhamomycetaceae</taxon>
        <taxon>Wickerhamomyces</taxon>
    </lineage>
</organism>
<evidence type="ECO:0000256" key="1">
    <source>
        <dbReference type="SAM" id="MobiDB-lite"/>
    </source>
</evidence>
<name>A0A9P8QBZ0_WICPI</name>
<dbReference type="AlphaFoldDB" id="A0A9P8QBZ0"/>
<sequence length="100" mass="10924">MMFLTMASSPLRTSPTNATSTSNWTISKAPLSTPTRTLEYHNCLLAFSSSGNSTNSARGFSSKIKENCFPSVEKFSTLGVILRKYLNAILDKISLVSLKL</sequence>
<protein>
    <submittedName>
        <fullName evidence="2">Uncharacterized protein</fullName>
    </submittedName>
</protein>
<reference evidence="2" key="1">
    <citation type="journal article" date="2021" name="Open Biol.">
        <title>Shared evolutionary footprints suggest mitochondrial oxidative damage underlies multiple complex I losses in fungi.</title>
        <authorList>
            <person name="Schikora-Tamarit M.A."/>
            <person name="Marcet-Houben M."/>
            <person name="Nosek J."/>
            <person name="Gabaldon T."/>
        </authorList>
    </citation>
    <scope>NUCLEOTIDE SEQUENCE</scope>
    <source>
        <strain evidence="2">CBS2887</strain>
    </source>
</reference>
<evidence type="ECO:0000313" key="3">
    <source>
        <dbReference type="Proteomes" id="UP000774326"/>
    </source>
</evidence>
<dbReference type="Proteomes" id="UP000774326">
    <property type="component" value="Unassembled WGS sequence"/>
</dbReference>
<dbReference type="EMBL" id="JAEUBG010001287">
    <property type="protein sequence ID" value="KAH3686634.1"/>
    <property type="molecule type" value="Genomic_DNA"/>
</dbReference>
<gene>
    <name evidence="2" type="ORF">WICPIJ_002384</name>
</gene>
<keyword evidence="3" id="KW-1185">Reference proteome</keyword>
<feature type="region of interest" description="Disordered" evidence="1">
    <location>
        <begin position="1"/>
        <end position="22"/>
    </location>
</feature>
<reference evidence="2" key="2">
    <citation type="submission" date="2021-01" db="EMBL/GenBank/DDBJ databases">
        <authorList>
            <person name="Schikora-Tamarit M.A."/>
        </authorList>
    </citation>
    <scope>NUCLEOTIDE SEQUENCE</scope>
    <source>
        <strain evidence="2">CBS2887</strain>
    </source>
</reference>